<dbReference type="SUPFAM" id="SSF52172">
    <property type="entry name" value="CheY-like"/>
    <property type="match status" value="1"/>
</dbReference>
<reference evidence="5" key="1">
    <citation type="submission" date="2016-10" db="EMBL/GenBank/DDBJ databases">
        <authorList>
            <person name="Varghese N."/>
            <person name="Submissions S."/>
        </authorList>
    </citation>
    <scope>NUCLEOTIDE SEQUENCE [LARGE SCALE GENOMIC DNA]</scope>
    <source>
        <strain evidence="5">DSM 17933</strain>
    </source>
</reference>
<organism evidence="4 5">
    <name type="scientific">Pedobacter terrae</name>
    <dbReference type="NCBI Taxonomy" id="405671"/>
    <lineage>
        <taxon>Bacteria</taxon>
        <taxon>Pseudomonadati</taxon>
        <taxon>Bacteroidota</taxon>
        <taxon>Sphingobacteriia</taxon>
        <taxon>Sphingobacteriales</taxon>
        <taxon>Sphingobacteriaceae</taxon>
        <taxon>Pedobacter</taxon>
    </lineage>
</organism>
<proteinExistence type="predicted"/>
<dbReference type="Gene3D" id="3.40.50.2300">
    <property type="match status" value="1"/>
</dbReference>
<dbReference type="Proteomes" id="UP000199643">
    <property type="component" value="Unassembled WGS sequence"/>
</dbReference>
<dbReference type="STRING" id="405671.SAMN05421827_11286"/>
<dbReference type="PROSITE" id="PS50110">
    <property type="entry name" value="RESPONSE_REGULATORY"/>
    <property type="match status" value="1"/>
</dbReference>
<dbReference type="InterPro" id="IPR011006">
    <property type="entry name" value="CheY-like_superfamily"/>
</dbReference>
<evidence type="ECO:0000259" key="3">
    <source>
        <dbReference type="PROSITE" id="PS50110"/>
    </source>
</evidence>
<dbReference type="EMBL" id="FNCH01000012">
    <property type="protein sequence ID" value="SDG87768.1"/>
    <property type="molecule type" value="Genomic_DNA"/>
</dbReference>
<gene>
    <name evidence="4" type="ORF">SAMN05421827_11286</name>
</gene>
<name>A0A1G7XU91_9SPHI</name>
<protein>
    <submittedName>
        <fullName evidence="4">Two-component system, cell cycle response regulator DivK</fullName>
    </submittedName>
</protein>
<sequence>MINCFSEVNMIIAKKVFVFDDNRDILDLCTFILEDAGYEIKTSESANNIEEQVAAYMPDLIFMDNWLPDLGGIQATRALKSNPDLKHIPVIYFSANNDISSLADEAGADSYLSKPFDIAALEEIVKKHLG</sequence>
<feature type="domain" description="Response regulatory" evidence="3">
    <location>
        <begin position="15"/>
        <end position="129"/>
    </location>
</feature>
<evidence type="ECO:0000313" key="4">
    <source>
        <dbReference type="EMBL" id="SDG87768.1"/>
    </source>
</evidence>
<dbReference type="AlphaFoldDB" id="A0A1G7XU91"/>
<dbReference type="InterPro" id="IPR001789">
    <property type="entry name" value="Sig_transdc_resp-reg_receiver"/>
</dbReference>
<feature type="modified residue" description="4-aspartylphosphate" evidence="2">
    <location>
        <position position="64"/>
    </location>
</feature>
<dbReference type="InterPro" id="IPR050595">
    <property type="entry name" value="Bact_response_regulator"/>
</dbReference>
<dbReference type="Pfam" id="PF00072">
    <property type="entry name" value="Response_reg"/>
    <property type="match status" value="1"/>
</dbReference>
<keyword evidence="1 2" id="KW-0597">Phosphoprotein</keyword>
<dbReference type="PANTHER" id="PTHR44591">
    <property type="entry name" value="STRESS RESPONSE REGULATOR PROTEIN 1"/>
    <property type="match status" value="1"/>
</dbReference>
<dbReference type="GO" id="GO:0000160">
    <property type="term" value="P:phosphorelay signal transduction system"/>
    <property type="evidence" value="ECO:0007669"/>
    <property type="project" value="InterPro"/>
</dbReference>
<evidence type="ECO:0000256" key="1">
    <source>
        <dbReference type="ARBA" id="ARBA00022553"/>
    </source>
</evidence>
<keyword evidence="5" id="KW-1185">Reference proteome</keyword>
<dbReference type="PANTHER" id="PTHR44591:SF23">
    <property type="entry name" value="CHEY SUBFAMILY"/>
    <property type="match status" value="1"/>
</dbReference>
<dbReference type="SMART" id="SM00448">
    <property type="entry name" value="REC"/>
    <property type="match status" value="1"/>
</dbReference>
<evidence type="ECO:0000313" key="5">
    <source>
        <dbReference type="Proteomes" id="UP000199643"/>
    </source>
</evidence>
<evidence type="ECO:0000256" key="2">
    <source>
        <dbReference type="PROSITE-ProRule" id="PRU00169"/>
    </source>
</evidence>
<accession>A0A1G7XU91</accession>